<organism evidence="1 2">
    <name type="scientific">Zalaria obscura</name>
    <dbReference type="NCBI Taxonomy" id="2024903"/>
    <lineage>
        <taxon>Eukaryota</taxon>
        <taxon>Fungi</taxon>
        <taxon>Dikarya</taxon>
        <taxon>Ascomycota</taxon>
        <taxon>Pezizomycotina</taxon>
        <taxon>Dothideomycetes</taxon>
        <taxon>Dothideomycetidae</taxon>
        <taxon>Dothideales</taxon>
        <taxon>Zalariaceae</taxon>
        <taxon>Zalaria</taxon>
    </lineage>
</organism>
<accession>A0ACC3SFZ0</accession>
<sequence length="288" mass="32191">MASPPQLWPNAARAAISITMDNMGEAADLHRGLWPTDQPVGDHFSVKKSLPKMLDLLAEKNITATYFIESWNCDVYPDAIKTVAEKGHEVGWHAFQHEVWSQLDADAEKDNFARSFANAEKVPVVYKGFRPPGGQINPQTLALMKERGLTYLSPAAERAAVVEDVAIVPFRWREIDAYFYLPSCSVLRTARGDPESPMPESLVQERLCAAVDEAVAKGGYASFLFHPFLTDSEERLAVMRTVVEYVREKEGRGEVWCAPCGEVAEWMLGRKGEFGGDPGWDNAQWKKK</sequence>
<reference evidence="1" key="1">
    <citation type="submission" date="2024-02" db="EMBL/GenBank/DDBJ databases">
        <title>Metagenome Assembled Genome of Zalaria obscura JY119.</title>
        <authorList>
            <person name="Vighnesh L."/>
            <person name="Jagadeeshwari U."/>
            <person name="Venkata Ramana C."/>
            <person name="Sasikala C."/>
        </authorList>
    </citation>
    <scope>NUCLEOTIDE SEQUENCE</scope>
    <source>
        <strain evidence="1">JY119</strain>
    </source>
</reference>
<dbReference type="EMBL" id="JAMKPW020000016">
    <property type="protein sequence ID" value="KAK8210194.1"/>
    <property type="molecule type" value="Genomic_DNA"/>
</dbReference>
<keyword evidence="2" id="KW-1185">Reference proteome</keyword>
<name>A0ACC3SFZ0_9PEZI</name>
<comment type="caution">
    <text evidence="1">The sequence shown here is derived from an EMBL/GenBank/DDBJ whole genome shotgun (WGS) entry which is preliminary data.</text>
</comment>
<evidence type="ECO:0000313" key="2">
    <source>
        <dbReference type="Proteomes" id="UP001320706"/>
    </source>
</evidence>
<evidence type="ECO:0000313" key="1">
    <source>
        <dbReference type="EMBL" id="KAK8210194.1"/>
    </source>
</evidence>
<protein>
    <submittedName>
        <fullName evidence="1">Uncharacterized protein</fullName>
    </submittedName>
</protein>
<dbReference type="Proteomes" id="UP001320706">
    <property type="component" value="Unassembled WGS sequence"/>
</dbReference>
<proteinExistence type="predicted"/>
<gene>
    <name evidence="1" type="ORF">M8818_003682</name>
</gene>